<protein>
    <submittedName>
        <fullName evidence="3">Uncharacterized protein</fullName>
    </submittedName>
</protein>
<proteinExistence type="predicted"/>
<keyword evidence="2" id="KW-1133">Transmembrane helix</keyword>
<dbReference type="EMBL" id="MGDJ01000001">
    <property type="protein sequence ID" value="OGL54390.1"/>
    <property type="molecule type" value="Genomic_DNA"/>
</dbReference>
<sequence>MSKNNSCDCCSQSSGFAFGLICGAILGAIVAIYFYKNSKTDVLADLKKKLEDFFQPTSKSSKNHKKSVVLPKTLETKPSPPSPKPKAKAKLFRK</sequence>
<organism evidence="3 4">
    <name type="scientific">Candidatus Shapirobacteria bacterium RBG_13_44_7</name>
    <dbReference type="NCBI Taxonomy" id="1802149"/>
    <lineage>
        <taxon>Bacteria</taxon>
        <taxon>Candidatus Shapironibacteriota</taxon>
    </lineage>
</organism>
<name>A0A1F7SKT5_9BACT</name>
<comment type="caution">
    <text evidence="3">The sequence shown here is derived from an EMBL/GenBank/DDBJ whole genome shotgun (WGS) entry which is preliminary data.</text>
</comment>
<accession>A0A1F7SKT5</accession>
<evidence type="ECO:0000313" key="4">
    <source>
        <dbReference type="Proteomes" id="UP000185874"/>
    </source>
</evidence>
<feature type="transmembrane region" description="Helical" evidence="2">
    <location>
        <begin position="15"/>
        <end position="35"/>
    </location>
</feature>
<evidence type="ECO:0000313" key="3">
    <source>
        <dbReference type="EMBL" id="OGL54390.1"/>
    </source>
</evidence>
<dbReference type="AlphaFoldDB" id="A0A1F7SKT5"/>
<reference evidence="3 4" key="1">
    <citation type="journal article" date="2016" name="Nat. Commun.">
        <title>Thousands of microbial genomes shed light on interconnected biogeochemical processes in an aquifer system.</title>
        <authorList>
            <person name="Anantharaman K."/>
            <person name="Brown C.T."/>
            <person name="Hug L.A."/>
            <person name="Sharon I."/>
            <person name="Castelle C.J."/>
            <person name="Probst A.J."/>
            <person name="Thomas B.C."/>
            <person name="Singh A."/>
            <person name="Wilkins M.J."/>
            <person name="Karaoz U."/>
            <person name="Brodie E.L."/>
            <person name="Williams K.H."/>
            <person name="Hubbard S.S."/>
            <person name="Banfield J.F."/>
        </authorList>
    </citation>
    <scope>NUCLEOTIDE SEQUENCE [LARGE SCALE GENOMIC DNA]</scope>
</reference>
<feature type="compositionally biased region" description="Basic residues" evidence="1">
    <location>
        <begin position="85"/>
        <end position="94"/>
    </location>
</feature>
<dbReference type="Proteomes" id="UP000185874">
    <property type="component" value="Unassembled WGS sequence"/>
</dbReference>
<evidence type="ECO:0000256" key="1">
    <source>
        <dbReference type="SAM" id="MobiDB-lite"/>
    </source>
</evidence>
<evidence type="ECO:0000256" key="2">
    <source>
        <dbReference type="SAM" id="Phobius"/>
    </source>
</evidence>
<keyword evidence="2" id="KW-0472">Membrane</keyword>
<feature type="region of interest" description="Disordered" evidence="1">
    <location>
        <begin position="56"/>
        <end position="94"/>
    </location>
</feature>
<gene>
    <name evidence="3" type="ORF">A3K55_01830</name>
</gene>
<keyword evidence="2" id="KW-0812">Transmembrane</keyword>